<feature type="chain" id="PRO_5040929867" evidence="1">
    <location>
        <begin position="27"/>
        <end position="267"/>
    </location>
</feature>
<feature type="signal peptide" evidence="1">
    <location>
        <begin position="1"/>
        <end position="26"/>
    </location>
</feature>
<keyword evidence="1" id="KW-0732">Signal</keyword>
<dbReference type="Gene3D" id="3.40.190.10">
    <property type="entry name" value="Periplasmic binding protein-like II"/>
    <property type="match status" value="2"/>
</dbReference>
<dbReference type="EMBL" id="BSFN01000002">
    <property type="protein sequence ID" value="GLK87872.1"/>
    <property type="molecule type" value="Genomic_DNA"/>
</dbReference>
<feature type="domain" description="Solute-binding protein family 3/N-terminal" evidence="2">
    <location>
        <begin position="37"/>
        <end position="252"/>
    </location>
</feature>
<dbReference type="AlphaFoldDB" id="A0A9W6K317"/>
<dbReference type="Proteomes" id="UP001143328">
    <property type="component" value="Unassembled WGS sequence"/>
</dbReference>
<dbReference type="PANTHER" id="PTHR38834">
    <property type="entry name" value="PERIPLASMIC SUBSTRATE BINDING PROTEIN FAMILY 3"/>
    <property type="match status" value="1"/>
</dbReference>
<evidence type="ECO:0000256" key="1">
    <source>
        <dbReference type="SAM" id="SignalP"/>
    </source>
</evidence>
<evidence type="ECO:0000313" key="4">
    <source>
        <dbReference type="Proteomes" id="UP001143328"/>
    </source>
</evidence>
<proteinExistence type="predicted"/>
<organism evidence="3 4">
    <name type="scientific">Pseudomonas turukhanskensis</name>
    <dbReference type="NCBI Taxonomy" id="1806536"/>
    <lineage>
        <taxon>Bacteria</taxon>
        <taxon>Pseudomonadati</taxon>
        <taxon>Pseudomonadota</taxon>
        <taxon>Gammaproteobacteria</taxon>
        <taxon>Pseudomonadales</taxon>
        <taxon>Pseudomonadaceae</taxon>
        <taxon>Pseudomonas</taxon>
    </lineage>
</organism>
<accession>A0A9W6K317</accession>
<dbReference type="Pfam" id="PF00497">
    <property type="entry name" value="SBP_bac_3"/>
    <property type="match status" value="1"/>
</dbReference>
<evidence type="ECO:0000259" key="2">
    <source>
        <dbReference type="Pfam" id="PF00497"/>
    </source>
</evidence>
<name>A0A9W6K317_9PSED</name>
<dbReference type="PANTHER" id="PTHR38834:SF3">
    <property type="entry name" value="SOLUTE-BINDING PROTEIN FAMILY 3_N-TERMINAL DOMAIN-CONTAINING PROTEIN"/>
    <property type="match status" value="1"/>
</dbReference>
<keyword evidence="4" id="KW-1185">Reference proteome</keyword>
<evidence type="ECO:0000313" key="3">
    <source>
        <dbReference type="EMBL" id="GLK87872.1"/>
    </source>
</evidence>
<gene>
    <name evidence="3" type="ORF">GCM10017655_09340</name>
</gene>
<dbReference type="SUPFAM" id="SSF53850">
    <property type="entry name" value="Periplasmic binding protein-like II"/>
    <property type="match status" value="1"/>
</dbReference>
<protein>
    <submittedName>
        <fullName evidence="3">Amino acid ABC transporter substrate-binding protein</fullName>
    </submittedName>
</protein>
<comment type="caution">
    <text evidence="3">The sequence shown here is derived from an EMBL/GenBank/DDBJ whole genome shotgun (WGS) entry which is preliminary data.</text>
</comment>
<reference evidence="3" key="1">
    <citation type="journal article" date="2014" name="Int. J. Syst. Evol. Microbiol.">
        <title>Complete genome sequence of Corynebacterium casei LMG S-19264T (=DSM 44701T), isolated from a smear-ripened cheese.</title>
        <authorList>
            <consortium name="US DOE Joint Genome Institute (JGI-PGF)"/>
            <person name="Walter F."/>
            <person name="Albersmeier A."/>
            <person name="Kalinowski J."/>
            <person name="Ruckert C."/>
        </authorList>
    </citation>
    <scope>NUCLEOTIDE SEQUENCE</scope>
    <source>
        <strain evidence="3">VKM B-2935</strain>
    </source>
</reference>
<dbReference type="InterPro" id="IPR001638">
    <property type="entry name" value="Solute-binding_3/MltF_N"/>
</dbReference>
<reference evidence="3" key="2">
    <citation type="submission" date="2023-01" db="EMBL/GenBank/DDBJ databases">
        <authorList>
            <person name="Sun Q."/>
            <person name="Evtushenko L."/>
        </authorList>
    </citation>
    <scope>NUCLEOTIDE SEQUENCE</scope>
    <source>
        <strain evidence="3">VKM B-2935</strain>
    </source>
</reference>
<sequence>MAVNARRVHPLSCVFFTLAFAFPCLAPAEPHNTLGVLRVLTEHSPPGEYQEPSGRVTGPTAEMVRELMRRAGERAEIELHPWKRGYEYALTNQQVALFETARTRDREKLFKWVGPIKRISRGLYALEENAQPLNNMEQAREAAGICAYNGDSSADMLQQKGFTNLALPTLPEQCLSMLLHKRVAIWATSDIEKNAFLATVGLPSHTIKRVLELDIRELYIAFSLATPDSTIERWQKVLDEMKRDGTVARFYRGTYSQEQIDSVSAVE</sequence>